<keyword evidence="3" id="KW-0488">Methylation</keyword>
<gene>
    <name evidence="12" type="ORF">AWB78_08218</name>
</gene>
<dbReference type="PANTHER" id="PTHR43531:SF14">
    <property type="entry name" value="METHYL-ACCEPTING CHEMOTAXIS PROTEIN I-RELATED"/>
    <property type="match status" value="1"/>
</dbReference>
<dbReference type="Gene3D" id="1.10.287.950">
    <property type="entry name" value="Methyl-accepting chemotaxis protein"/>
    <property type="match status" value="1"/>
</dbReference>
<dbReference type="Gene3D" id="3.30.450.20">
    <property type="entry name" value="PAS domain"/>
    <property type="match status" value="1"/>
</dbReference>
<evidence type="ECO:0000313" key="13">
    <source>
        <dbReference type="Proteomes" id="UP000071859"/>
    </source>
</evidence>
<evidence type="ECO:0000256" key="1">
    <source>
        <dbReference type="ARBA" id="ARBA00004651"/>
    </source>
</evidence>
<dbReference type="FunFam" id="1.10.287.950:FF:000001">
    <property type="entry name" value="Methyl-accepting chemotaxis sensory transducer"/>
    <property type="match status" value="1"/>
</dbReference>
<comment type="similarity">
    <text evidence="7">Belongs to the methyl-accepting chemotaxis (MCP) protein family.</text>
</comment>
<dbReference type="PROSITE" id="PS50111">
    <property type="entry name" value="CHEMOTAXIS_TRANSDUC_2"/>
    <property type="match status" value="1"/>
</dbReference>
<dbReference type="AlphaFoldDB" id="A0A158EIY0"/>
<evidence type="ECO:0000256" key="4">
    <source>
        <dbReference type="ARBA" id="ARBA00022692"/>
    </source>
</evidence>
<dbReference type="GO" id="GO:0006935">
    <property type="term" value="P:chemotaxis"/>
    <property type="evidence" value="ECO:0007669"/>
    <property type="project" value="TreeGrafter"/>
</dbReference>
<dbReference type="SUPFAM" id="SSF58104">
    <property type="entry name" value="Methyl-accepting chemotaxis protein (MCP) signaling domain"/>
    <property type="match status" value="1"/>
</dbReference>
<protein>
    <submittedName>
        <fullName evidence="12">Methyl-accepting chemotaxis sensory transducer</fullName>
    </submittedName>
</protein>
<dbReference type="SMART" id="SM00283">
    <property type="entry name" value="MA"/>
    <property type="match status" value="1"/>
</dbReference>
<dbReference type="GO" id="GO:0005886">
    <property type="term" value="C:plasma membrane"/>
    <property type="evidence" value="ECO:0007669"/>
    <property type="project" value="UniProtKB-SubCell"/>
</dbReference>
<dbReference type="InterPro" id="IPR033480">
    <property type="entry name" value="sCache_2"/>
</dbReference>
<dbReference type="PANTHER" id="PTHR43531">
    <property type="entry name" value="PROTEIN ICFG"/>
    <property type="match status" value="1"/>
</dbReference>
<proteinExistence type="inferred from homology"/>
<sequence length="513" mass="54865">MTLSFSRKLWLPLILSLLCLLGMSIADAYRMRQIRIEERMVDLQHASEVVNSIVKTFANRVASGSISEDEGKKQALESIRQIRFGADGYFTVIDSKGLVLTHGVKPDFIGKVMLDYHDDRGTYLYREVIDVVKREGHGYVNYEFAKPGTTEQLPKLSYALAYPQWDWIYIVGVYVDDITADFYASLAVTFGTMFVLALVLGAIVTVLNRGILRSMGGEPAHAAEVANQIADNNLAVSVTTAANDRTSLMAALSRMQAQLLTAIGTVKQSAGAIASASGEIASGNTDLSSRTEEQAASLEETAASMEELTATVRQNSENARQASGLASEARGVAKEGATIVGEVVTTMASIDESSSKIADIIGIIEGIAFQTNILALNAAVEAARAGEQGRGFAVVATEVRSLAQRSSTAAKEIKALIEGSGSRVRAGTDLVSKAGETMERISAAVQRVTDIMDEIATASHEQTRGIEQVNQAIGQMDEVTQQNAALVEQAAAAAKSLQDQAEQLRSAMAVFKV</sequence>
<evidence type="ECO:0000256" key="8">
    <source>
        <dbReference type="PROSITE-ProRule" id="PRU00284"/>
    </source>
</evidence>
<keyword evidence="5 10" id="KW-1133">Transmembrane helix</keyword>
<dbReference type="OrthoDB" id="8555762at2"/>
<dbReference type="GO" id="GO:0004888">
    <property type="term" value="F:transmembrane signaling receptor activity"/>
    <property type="evidence" value="ECO:0007669"/>
    <property type="project" value="TreeGrafter"/>
</dbReference>
<keyword evidence="9" id="KW-0175">Coiled coil</keyword>
<keyword evidence="2" id="KW-1003">Cell membrane</keyword>
<dbReference type="GO" id="GO:0007165">
    <property type="term" value="P:signal transduction"/>
    <property type="evidence" value="ECO:0007669"/>
    <property type="project" value="UniProtKB-KW"/>
</dbReference>
<dbReference type="EMBL" id="FCOX02000131">
    <property type="protein sequence ID" value="SAL06733.1"/>
    <property type="molecule type" value="Genomic_DNA"/>
</dbReference>
<evidence type="ECO:0000256" key="3">
    <source>
        <dbReference type="ARBA" id="ARBA00022481"/>
    </source>
</evidence>
<evidence type="ECO:0000259" key="11">
    <source>
        <dbReference type="PROSITE" id="PS50111"/>
    </source>
</evidence>
<organism evidence="12 13">
    <name type="scientific">Caballeronia calidae</name>
    <dbReference type="NCBI Taxonomy" id="1777139"/>
    <lineage>
        <taxon>Bacteria</taxon>
        <taxon>Pseudomonadati</taxon>
        <taxon>Pseudomonadota</taxon>
        <taxon>Betaproteobacteria</taxon>
        <taxon>Burkholderiales</taxon>
        <taxon>Burkholderiaceae</taxon>
        <taxon>Caballeronia</taxon>
    </lineage>
</organism>
<feature type="domain" description="Methyl-accepting transducer" evidence="11">
    <location>
        <begin position="269"/>
        <end position="498"/>
    </location>
</feature>
<dbReference type="SMART" id="SM01049">
    <property type="entry name" value="Cache_2"/>
    <property type="match status" value="1"/>
</dbReference>
<dbReference type="RefSeq" id="WP_062612604.1">
    <property type="nucleotide sequence ID" value="NZ_FCOX02000131.1"/>
</dbReference>
<dbReference type="Pfam" id="PF00015">
    <property type="entry name" value="MCPsignal"/>
    <property type="match status" value="1"/>
</dbReference>
<keyword evidence="13" id="KW-1185">Reference proteome</keyword>
<comment type="caution">
    <text evidence="12">The sequence shown here is derived from an EMBL/GenBank/DDBJ whole genome shotgun (WGS) entry which is preliminary data.</text>
</comment>
<keyword evidence="8" id="KW-0807">Transducer</keyword>
<keyword evidence="4 10" id="KW-0812">Transmembrane</keyword>
<feature type="transmembrane region" description="Helical" evidence="10">
    <location>
        <begin position="182"/>
        <end position="207"/>
    </location>
</feature>
<dbReference type="InterPro" id="IPR051310">
    <property type="entry name" value="MCP_chemotaxis"/>
</dbReference>
<reference evidence="12" key="1">
    <citation type="submission" date="2016-01" db="EMBL/GenBank/DDBJ databases">
        <authorList>
            <person name="Peeters C."/>
        </authorList>
    </citation>
    <scope>NUCLEOTIDE SEQUENCE</scope>
    <source>
        <strain evidence="12">LMG 29321</strain>
    </source>
</reference>
<keyword evidence="6 10" id="KW-0472">Membrane</keyword>
<dbReference type="CDD" id="cd11386">
    <property type="entry name" value="MCP_signal"/>
    <property type="match status" value="1"/>
</dbReference>
<evidence type="ECO:0000313" key="12">
    <source>
        <dbReference type="EMBL" id="SAL06733.1"/>
    </source>
</evidence>
<evidence type="ECO:0000256" key="2">
    <source>
        <dbReference type="ARBA" id="ARBA00022475"/>
    </source>
</evidence>
<evidence type="ECO:0000256" key="9">
    <source>
        <dbReference type="SAM" id="Coils"/>
    </source>
</evidence>
<evidence type="ECO:0000256" key="10">
    <source>
        <dbReference type="SAM" id="Phobius"/>
    </source>
</evidence>
<dbReference type="InterPro" id="IPR004089">
    <property type="entry name" value="MCPsignal_dom"/>
</dbReference>
<dbReference type="Proteomes" id="UP000071859">
    <property type="component" value="Unassembled WGS sequence"/>
</dbReference>
<evidence type="ECO:0000256" key="5">
    <source>
        <dbReference type="ARBA" id="ARBA00022989"/>
    </source>
</evidence>
<evidence type="ECO:0000256" key="6">
    <source>
        <dbReference type="ARBA" id="ARBA00023136"/>
    </source>
</evidence>
<name>A0A158EIY0_9BURK</name>
<evidence type="ECO:0000256" key="7">
    <source>
        <dbReference type="ARBA" id="ARBA00029447"/>
    </source>
</evidence>
<feature type="coiled-coil region" evidence="9">
    <location>
        <begin position="469"/>
        <end position="507"/>
    </location>
</feature>
<accession>A0A158EIY0</accession>
<dbReference type="Pfam" id="PF17200">
    <property type="entry name" value="sCache_2"/>
    <property type="match status" value="1"/>
</dbReference>
<comment type="subcellular location">
    <subcellularLocation>
        <location evidence="1">Cell membrane</location>
        <topology evidence="1">Multi-pass membrane protein</topology>
    </subcellularLocation>
</comment>